<dbReference type="Proteomes" id="UP000054783">
    <property type="component" value="Unassembled WGS sequence"/>
</dbReference>
<reference evidence="1 2" key="1">
    <citation type="submission" date="2015-01" db="EMBL/GenBank/DDBJ databases">
        <title>Evolution of Trichinella species and genotypes.</title>
        <authorList>
            <person name="Korhonen P.K."/>
            <person name="Edoardo P."/>
            <person name="Giuseppe L.R."/>
            <person name="Gasser R.B."/>
        </authorList>
    </citation>
    <scope>NUCLEOTIDE SEQUENCE [LARGE SCALE GENOMIC DNA]</scope>
    <source>
        <strain evidence="1">ISS2496</strain>
    </source>
</reference>
<protein>
    <submittedName>
        <fullName evidence="1">Uncharacterized protein</fullName>
    </submittedName>
</protein>
<dbReference type="EMBL" id="JYDQ01000330">
    <property type="protein sequence ID" value="KRY08503.1"/>
    <property type="molecule type" value="Genomic_DNA"/>
</dbReference>
<sequence>MFLLALCPTHSAPTGLLLRGGKSNAFDNTSSVPMTVNEYSIKCRPHNGNLQHRKKRTSFLYVTPVTTVFNPDTQVRQRRRYYPQCGRLQMSTNAHVCAASNFCVS</sequence>
<name>A0A0V0Z7E4_9BILA</name>
<organism evidence="1 2">
    <name type="scientific">Trichinella patagoniensis</name>
    <dbReference type="NCBI Taxonomy" id="990121"/>
    <lineage>
        <taxon>Eukaryota</taxon>
        <taxon>Metazoa</taxon>
        <taxon>Ecdysozoa</taxon>
        <taxon>Nematoda</taxon>
        <taxon>Enoplea</taxon>
        <taxon>Dorylaimia</taxon>
        <taxon>Trichinellida</taxon>
        <taxon>Trichinellidae</taxon>
        <taxon>Trichinella</taxon>
    </lineage>
</organism>
<evidence type="ECO:0000313" key="2">
    <source>
        <dbReference type="Proteomes" id="UP000054783"/>
    </source>
</evidence>
<keyword evidence="2" id="KW-1185">Reference proteome</keyword>
<comment type="caution">
    <text evidence="1">The sequence shown here is derived from an EMBL/GenBank/DDBJ whole genome shotgun (WGS) entry which is preliminary data.</text>
</comment>
<evidence type="ECO:0000313" key="1">
    <source>
        <dbReference type="EMBL" id="KRY08503.1"/>
    </source>
</evidence>
<accession>A0A0V0Z7E4</accession>
<gene>
    <name evidence="1" type="ORF">T12_15012</name>
</gene>
<dbReference type="AlphaFoldDB" id="A0A0V0Z7E4"/>
<proteinExistence type="predicted"/>